<comment type="caution">
    <text evidence="1">The sequence shown here is derived from an EMBL/GenBank/DDBJ whole genome shotgun (WGS) entry which is preliminary data.</text>
</comment>
<sequence>MDHLAKVEAWGMANGFCWPDAPEPRAPLADRYTWLCDAYQALGEAAEQTDFHVGGELLILAAMYGHLAAAAFQQGI</sequence>
<reference evidence="1" key="1">
    <citation type="journal article" date="2015" name="Nature">
        <title>Complex archaea that bridge the gap between prokaryotes and eukaryotes.</title>
        <authorList>
            <person name="Spang A."/>
            <person name="Saw J.H."/>
            <person name="Jorgensen S.L."/>
            <person name="Zaremba-Niedzwiedzka K."/>
            <person name="Martijn J."/>
            <person name="Lind A.E."/>
            <person name="van Eijk R."/>
            <person name="Schleper C."/>
            <person name="Guy L."/>
            <person name="Ettema T.J."/>
        </authorList>
    </citation>
    <scope>NUCLEOTIDE SEQUENCE</scope>
</reference>
<accession>A0A0F9CLE9</accession>
<proteinExistence type="predicted"/>
<evidence type="ECO:0000313" key="1">
    <source>
        <dbReference type="EMBL" id="KKL06516.1"/>
    </source>
</evidence>
<name>A0A0F9CLE9_9ZZZZ</name>
<gene>
    <name evidence="1" type="ORF">LCGC14_2595240</name>
</gene>
<dbReference type="EMBL" id="LAZR01043671">
    <property type="protein sequence ID" value="KKL06516.1"/>
    <property type="molecule type" value="Genomic_DNA"/>
</dbReference>
<dbReference type="AlphaFoldDB" id="A0A0F9CLE9"/>
<organism evidence="1">
    <name type="scientific">marine sediment metagenome</name>
    <dbReference type="NCBI Taxonomy" id="412755"/>
    <lineage>
        <taxon>unclassified sequences</taxon>
        <taxon>metagenomes</taxon>
        <taxon>ecological metagenomes</taxon>
    </lineage>
</organism>
<protein>
    <submittedName>
        <fullName evidence="1">Uncharacterized protein</fullName>
    </submittedName>
</protein>